<keyword evidence="11" id="KW-0482">Metalloprotease</keyword>
<dbReference type="GO" id="GO:0005615">
    <property type="term" value="C:extracellular space"/>
    <property type="evidence" value="ECO:0007669"/>
    <property type="project" value="TreeGrafter"/>
</dbReference>
<keyword evidence="15" id="KW-1185">Reference proteome</keyword>
<dbReference type="AlphaFoldDB" id="A0A2K1Q0W6"/>
<accession>A0A2K1Q0W6</accession>
<dbReference type="InterPro" id="IPR014782">
    <property type="entry name" value="Peptidase_M1_dom"/>
</dbReference>
<evidence type="ECO:0000256" key="8">
    <source>
        <dbReference type="ARBA" id="ARBA00022723"/>
    </source>
</evidence>
<evidence type="ECO:0000256" key="9">
    <source>
        <dbReference type="ARBA" id="ARBA00022801"/>
    </source>
</evidence>
<evidence type="ECO:0000256" key="5">
    <source>
        <dbReference type="ARBA" id="ARBA00015611"/>
    </source>
</evidence>
<protein>
    <recommendedName>
        <fullName evidence="5">Aminopeptidase N</fullName>
        <ecNumber evidence="4">3.4.11.2</ecNumber>
    </recommendedName>
</protein>
<comment type="caution">
    <text evidence="14">The sequence shown here is derived from an EMBL/GenBank/DDBJ whole genome shotgun (WGS) entry which is preliminary data.</text>
</comment>
<dbReference type="SUPFAM" id="SSF63737">
    <property type="entry name" value="Leukotriene A4 hydrolase N-terminal domain"/>
    <property type="match status" value="1"/>
</dbReference>
<dbReference type="PANTHER" id="PTHR11533">
    <property type="entry name" value="PROTEASE M1 ZINC METALLOPROTEASE"/>
    <property type="match status" value="1"/>
</dbReference>
<feature type="domain" description="Peptidase M1 membrane alanine aminopeptidase" evidence="12">
    <location>
        <begin position="218"/>
        <end position="420"/>
    </location>
</feature>
<evidence type="ECO:0000256" key="11">
    <source>
        <dbReference type="ARBA" id="ARBA00023049"/>
    </source>
</evidence>
<dbReference type="InterPro" id="IPR045357">
    <property type="entry name" value="Aminopeptidase_N-like_N"/>
</dbReference>
<dbReference type="OrthoDB" id="100605at2"/>
<dbReference type="SUPFAM" id="SSF55486">
    <property type="entry name" value="Metalloproteases ('zincins'), catalytic domain"/>
    <property type="match status" value="1"/>
</dbReference>
<dbReference type="GO" id="GO:0016020">
    <property type="term" value="C:membrane"/>
    <property type="evidence" value="ECO:0007669"/>
    <property type="project" value="TreeGrafter"/>
</dbReference>
<dbReference type="RefSeq" id="WP_103073822.1">
    <property type="nucleotide sequence ID" value="NZ_NPZB01000001.1"/>
</dbReference>
<dbReference type="Gene3D" id="1.10.390.10">
    <property type="entry name" value="Neutral Protease Domain 2"/>
    <property type="match status" value="1"/>
</dbReference>
<dbReference type="InterPro" id="IPR050344">
    <property type="entry name" value="Peptidase_M1_aminopeptidases"/>
</dbReference>
<dbReference type="Gene3D" id="2.60.40.1730">
    <property type="entry name" value="tricorn interacting facor f3 domain"/>
    <property type="match status" value="1"/>
</dbReference>
<dbReference type="EMBL" id="NPZB01000001">
    <property type="protein sequence ID" value="PNS08673.1"/>
    <property type="molecule type" value="Genomic_DNA"/>
</dbReference>
<gene>
    <name evidence="14" type="ORF">Lysil_0302</name>
</gene>
<evidence type="ECO:0000256" key="2">
    <source>
        <dbReference type="ARBA" id="ARBA00001947"/>
    </source>
</evidence>
<dbReference type="Pfam" id="PF17900">
    <property type="entry name" value="Peptidase_M1_N"/>
    <property type="match status" value="1"/>
</dbReference>
<dbReference type="GO" id="GO:0016285">
    <property type="term" value="F:alanyl aminopeptidase activity"/>
    <property type="evidence" value="ECO:0007669"/>
    <property type="project" value="UniProtKB-EC"/>
</dbReference>
<dbReference type="PANTHER" id="PTHR11533:SF174">
    <property type="entry name" value="PUROMYCIN-SENSITIVE AMINOPEPTIDASE-RELATED"/>
    <property type="match status" value="1"/>
</dbReference>
<evidence type="ECO:0000256" key="1">
    <source>
        <dbReference type="ARBA" id="ARBA00000098"/>
    </source>
</evidence>
<dbReference type="EC" id="3.4.11.2" evidence="4"/>
<evidence type="ECO:0000256" key="7">
    <source>
        <dbReference type="ARBA" id="ARBA00022670"/>
    </source>
</evidence>
<dbReference type="GO" id="GO:0008270">
    <property type="term" value="F:zinc ion binding"/>
    <property type="evidence" value="ECO:0007669"/>
    <property type="project" value="InterPro"/>
</dbReference>
<dbReference type="InterPro" id="IPR042097">
    <property type="entry name" value="Aminopeptidase_N-like_N_sf"/>
</dbReference>
<keyword evidence="6" id="KW-0031">Aminopeptidase</keyword>
<dbReference type="PRINTS" id="PR00756">
    <property type="entry name" value="ALADIPTASE"/>
</dbReference>
<comment type="catalytic activity">
    <reaction evidence="1">
        <text>Release of an N-terminal amino acid, Xaa-|-Yaa- from a peptide, amide or arylamide. Xaa is preferably Ala, but may be most amino acids including Pro (slow action). When a terminal hydrophobic residue is followed by a prolyl residue, the two may be released as an intact Xaa-Pro dipeptide.</text>
        <dbReference type="EC" id="3.4.11.2"/>
    </reaction>
</comment>
<reference evidence="14 15" key="1">
    <citation type="submission" date="2017-08" db="EMBL/GenBank/DDBJ databases">
        <title>Lysobacter sylvestris genome.</title>
        <authorList>
            <person name="Zhang D.-C."/>
            <person name="Albuquerque L."/>
            <person name="Franca L."/>
            <person name="Froufe H.J.C."/>
            <person name="Barroso C."/>
            <person name="Egas C."/>
            <person name="Da Costa M."/>
            <person name="Margesin R."/>
        </authorList>
    </citation>
    <scope>NUCLEOTIDE SEQUENCE [LARGE SCALE GENOMIC DNA]</scope>
    <source>
        <strain evidence="14 15">AM20-91</strain>
    </source>
</reference>
<dbReference type="GO" id="GO:0043171">
    <property type="term" value="P:peptide catabolic process"/>
    <property type="evidence" value="ECO:0007669"/>
    <property type="project" value="TreeGrafter"/>
</dbReference>
<evidence type="ECO:0000313" key="14">
    <source>
        <dbReference type="EMBL" id="PNS08673.1"/>
    </source>
</evidence>
<keyword evidence="10" id="KW-0862">Zinc</keyword>
<evidence type="ECO:0000259" key="12">
    <source>
        <dbReference type="Pfam" id="PF01433"/>
    </source>
</evidence>
<dbReference type="InterPro" id="IPR001930">
    <property type="entry name" value="Peptidase_M1"/>
</dbReference>
<proteinExistence type="inferred from homology"/>
<dbReference type="GO" id="GO:0005737">
    <property type="term" value="C:cytoplasm"/>
    <property type="evidence" value="ECO:0007669"/>
    <property type="project" value="TreeGrafter"/>
</dbReference>
<keyword evidence="7" id="KW-0645">Protease</keyword>
<comment type="similarity">
    <text evidence="3">Belongs to the peptidase M1 family.</text>
</comment>
<evidence type="ECO:0000256" key="6">
    <source>
        <dbReference type="ARBA" id="ARBA00022438"/>
    </source>
</evidence>
<dbReference type="CDD" id="cd09603">
    <property type="entry name" value="M1_APN_like"/>
    <property type="match status" value="1"/>
</dbReference>
<dbReference type="GO" id="GO:0042277">
    <property type="term" value="F:peptide binding"/>
    <property type="evidence" value="ECO:0007669"/>
    <property type="project" value="TreeGrafter"/>
</dbReference>
<evidence type="ECO:0000313" key="15">
    <source>
        <dbReference type="Proteomes" id="UP000236220"/>
    </source>
</evidence>
<evidence type="ECO:0000259" key="13">
    <source>
        <dbReference type="Pfam" id="PF17900"/>
    </source>
</evidence>
<name>A0A2K1Q0W6_9GAMM</name>
<keyword evidence="9" id="KW-0378">Hydrolase</keyword>
<evidence type="ECO:0000256" key="3">
    <source>
        <dbReference type="ARBA" id="ARBA00010136"/>
    </source>
</evidence>
<comment type="cofactor">
    <cofactor evidence="2">
        <name>Zn(2+)</name>
        <dbReference type="ChEBI" id="CHEBI:29105"/>
    </cofactor>
</comment>
<dbReference type="GO" id="GO:0070006">
    <property type="term" value="F:metalloaminopeptidase activity"/>
    <property type="evidence" value="ECO:0007669"/>
    <property type="project" value="TreeGrafter"/>
</dbReference>
<feature type="domain" description="Aminopeptidase N-like N-terminal" evidence="13">
    <location>
        <begin position="19"/>
        <end position="180"/>
    </location>
</feature>
<sequence length="426" mass="47723">MLAFALAVGTASVPFDVRHYQLLLQPELATRSVRGEERIDLDLLANGREIAFDAGALQVDEIRLRGRALQFRREDKRLIVDLGVEQPVQRRLSLQIRYHGMPKFGLEFHPEAGEIYTIFSTSQWMVAVDAPSQRATLDLSVVLPNSWRAVGTGDAVLIHHLDRDHDVRRWRLTTPMPSYVYGFVAGDLERAALPENGVALDLLADAAHAQRARTVFAATADVLSFFAEKAGVPYPHRRYSQAVVVDTIGQELAGLSLLSDAYVDDAANGKRTVGLIAHETAHQWWGNAVTCRDWNEFWLNEGMATFMTAAYLQHHDGEAAYVEAVNGWRERIDALRAKGADKPLVFPDWNKPSGDDRAVVYQKGAYFLHVLRGELGEKAFWQAIRDYTRAHMNASVQTRDLQQAMELASGRDLSALFNEWAYGARP</sequence>
<dbReference type="InterPro" id="IPR027268">
    <property type="entry name" value="Peptidase_M4/M1_CTD_sf"/>
</dbReference>
<dbReference type="Pfam" id="PF01433">
    <property type="entry name" value="Peptidase_M1"/>
    <property type="match status" value="1"/>
</dbReference>
<dbReference type="GO" id="GO:0006508">
    <property type="term" value="P:proteolysis"/>
    <property type="evidence" value="ECO:0007669"/>
    <property type="project" value="UniProtKB-KW"/>
</dbReference>
<evidence type="ECO:0000256" key="10">
    <source>
        <dbReference type="ARBA" id="ARBA00022833"/>
    </source>
</evidence>
<dbReference type="Proteomes" id="UP000236220">
    <property type="component" value="Unassembled WGS sequence"/>
</dbReference>
<evidence type="ECO:0000256" key="4">
    <source>
        <dbReference type="ARBA" id="ARBA00012564"/>
    </source>
</evidence>
<keyword evidence="8" id="KW-0479">Metal-binding</keyword>
<organism evidence="14 15">
    <name type="scientific">Solilutibacter silvestris</name>
    <dbReference type="NCBI Taxonomy" id="1645665"/>
    <lineage>
        <taxon>Bacteria</taxon>
        <taxon>Pseudomonadati</taxon>
        <taxon>Pseudomonadota</taxon>
        <taxon>Gammaproteobacteria</taxon>
        <taxon>Lysobacterales</taxon>
        <taxon>Lysobacteraceae</taxon>
        <taxon>Solilutibacter</taxon>
    </lineage>
</organism>